<dbReference type="AlphaFoldDB" id="A0A518CN14"/>
<name>A0A518CN14_9PLAN</name>
<dbReference type="EMBL" id="CP036281">
    <property type="protein sequence ID" value="QDU80615.1"/>
    <property type="molecule type" value="Genomic_DNA"/>
</dbReference>
<organism evidence="2 3">
    <name type="scientific">Polystyrenella longa</name>
    <dbReference type="NCBI Taxonomy" id="2528007"/>
    <lineage>
        <taxon>Bacteria</taxon>
        <taxon>Pseudomonadati</taxon>
        <taxon>Planctomycetota</taxon>
        <taxon>Planctomycetia</taxon>
        <taxon>Planctomycetales</taxon>
        <taxon>Planctomycetaceae</taxon>
        <taxon>Polystyrenella</taxon>
    </lineage>
</organism>
<dbReference type="KEGG" id="plon:Pla110_23460"/>
<keyword evidence="1" id="KW-0812">Transmembrane</keyword>
<dbReference type="Proteomes" id="UP000317178">
    <property type="component" value="Chromosome"/>
</dbReference>
<keyword evidence="1" id="KW-1133">Transmembrane helix</keyword>
<gene>
    <name evidence="2" type="ORF">Pla110_23460</name>
</gene>
<reference evidence="2 3" key="1">
    <citation type="submission" date="2019-02" db="EMBL/GenBank/DDBJ databases">
        <title>Deep-cultivation of Planctomycetes and their phenomic and genomic characterization uncovers novel biology.</title>
        <authorList>
            <person name="Wiegand S."/>
            <person name="Jogler M."/>
            <person name="Boedeker C."/>
            <person name="Pinto D."/>
            <person name="Vollmers J."/>
            <person name="Rivas-Marin E."/>
            <person name="Kohn T."/>
            <person name="Peeters S.H."/>
            <person name="Heuer A."/>
            <person name="Rast P."/>
            <person name="Oberbeckmann S."/>
            <person name="Bunk B."/>
            <person name="Jeske O."/>
            <person name="Meyerdierks A."/>
            <person name="Storesund J.E."/>
            <person name="Kallscheuer N."/>
            <person name="Luecker S."/>
            <person name="Lage O.M."/>
            <person name="Pohl T."/>
            <person name="Merkel B.J."/>
            <person name="Hornburger P."/>
            <person name="Mueller R.-W."/>
            <person name="Bruemmer F."/>
            <person name="Labrenz M."/>
            <person name="Spormann A.M."/>
            <person name="Op den Camp H."/>
            <person name="Overmann J."/>
            <person name="Amann R."/>
            <person name="Jetten M.S.M."/>
            <person name="Mascher T."/>
            <person name="Medema M.H."/>
            <person name="Devos D.P."/>
            <person name="Kaster A.-K."/>
            <person name="Ovreas L."/>
            <person name="Rohde M."/>
            <person name="Galperin M.Y."/>
            <person name="Jogler C."/>
        </authorList>
    </citation>
    <scope>NUCLEOTIDE SEQUENCE [LARGE SCALE GENOMIC DNA]</scope>
    <source>
        <strain evidence="2 3">Pla110</strain>
    </source>
</reference>
<accession>A0A518CN14</accession>
<sequence length="401" mass="45408">MVKLSRSLIPIRRNRLSLSHGSPDLLNEISFLFSNWPWRLQNLHVKGLHSGLNRLSEICDRMRNKMALKSIVMRQLVLFSVVSIFVFTSAVFAQGVVPGQGTVVPKIGDDFEDESWTYTYNFPKSSSNIDEQVRRPNAFSSNRRMLESDYRGTPDLVKRVPAPPGGIEGSTGALLMQTRIAGIPGRISMEMQQDDLVINPRGIPGNALWLAKNPSFVVRVYIPDFDEFEDRTGSTFGIRADCHTLVDDKPKFGFGLFNRKNSRKMEPYWPGFFVQFNSKTDGRNTEDSASILIRCDQNGREVAGPKITKQGWWTFGMSFTPDGQVHYYAHEGIKDLTAADHLYSSFPYGYKCEGFHSCFFNITTFDDGKTWSTPWVIDDPTFYYADGPVQMATGRRNGTVR</sequence>
<keyword evidence="1" id="KW-0472">Membrane</keyword>
<evidence type="ECO:0000313" key="3">
    <source>
        <dbReference type="Proteomes" id="UP000317178"/>
    </source>
</evidence>
<proteinExistence type="predicted"/>
<feature type="transmembrane region" description="Helical" evidence="1">
    <location>
        <begin position="71"/>
        <end position="93"/>
    </location>
</feature>
<keyword evidence="3" id="KW-1185">Reference proteome</keyword>
<protein>
    <submittedName>
        <fullName evidence="2">Uncharacterized protein</fullName>
    </submittedName>
</protein>
<evidence type="ECO:0000313" key="2">
    <source>
        <dbReference type="EMBL" id="QDU80615.1"/>
    </source>
</evidence>
<evidence type="ECO:0000256" key="1">
    <source>
        <dbReference type="SAM" id="Phobius"/>
    </source>
</evidence>